<reference evidence="2 3" key="1">
    <citation type="submission" date="2020-01" db="EMBL/GenBank/DDBJ databases">
        <authorList>
            <person name="Deng T."/>
        </authorList>
    </citation>
    <scope>NUCLEOTIDE SEQUENCE [LARGE SCALE GENOMIC DNA]</scope>
    <source>
        <strain evidence="2 3">5221</strain>
    </source>
</reference>
<keyword evidence="3" id="KW-1185">Reference proteome</keyword>
<dbReference type="AlphaFoldDB" id="A0A6N9H6A3"/>
<proteinExistence type="predicted"/>
<name>A0A6N9H6A3_9MICO</name>
<evidence type="ECO:0000313" key="3">
    <source>
        <dbReference type="Proteomes" id="UP000469215"/>
    </source>
</evidence>
<sequence>MSRTVVVTPFGRADQLAAACVLSGIGGDVVPVGDFTAIVASGTDVEAGNAAAAKISELARDHEVLLLVRSDEQIDAGHYRNGAREADVPAGLALTNLPGEVESLLLEALDPADVEGRIDTASMSRMQASAAAMTPARAALARTALLWMVVALLAVIAVVAGALVALAGTGPAWFAVGLGALVLGFSLFRVSRLLAGRA</sequence>
<protein>
    <submittedName>
        <fullName evidence="2">Uncharacterized protein</fullName>
    </submittedName>
</protein>
<comment type="caution">
    <text evidence="2">The sequence shown here is derived from an EMBL/GenBank/DDBJ whole genome shotgun (WGS) entry which is preliminary data.</text>
</comment>
<evidence type="ECO:0000313" key="2">
    <source>
        <dbReference type="EMBL" id="MYM19479.1"/>
    </source>
</evidence>
<gene>
    <name evidence="2" type="ORF">GSY69_05720</name>
</gene>
<evidence type="ECO:0000256" key="1">
    <source>
        <dbReference type="SAM" id="Phobius"/>
    </source>
</evidence>
<dbReference type="RefSeq" id="WP_160952911.1">
    <property type="nucleotide sequence ID" value="NZ_WWEQ01000017.1"/>
</dbReference>
<dbReference type="Proteomes" id="UP000469215">
    <property type="component" value="Unassembled WGS sequence"/>
</dbReference>
<keyword evidence="1" id="KW-0472">Membrane</keyword>
<keyword evidence="1" id="KW-0812">Transmembrane</keyword>
<accession>A0A6N9H6A3</accession>
<feature type="transmembrane region" description="Helical" evidence="1">
    <location>
        <begin position="172"/>
        <end position="190"/>
    </location>
</feature>
<dbReference type="EMBL" id="WWEQ01000017">
    <property type="protein sequence ID" value="MYM19479.1"/>
    <property type="molecule type" value="Genomic_DNA"/>
</dbReference>
<feature type="transmembrane region" description="Helical" evidence="1">
    <location>
        <begin position="144"/>
        <end position="166"/>
    </location>
</feature>
<keyword evidence="1" id="KW-1133">Transmembrane helix</keyword>
<organism evidence="2 3">
    <name type="scientific">Brevibacterium rongguiense</name>
    <dbReference type="NCBI Taxonomy" id="2695267"/>
    <lineage>
        <taxon>Bacteria</taxon>
        <taxon>Bacillati</taxon>
        <taxon>Actinomycetota</taxon>
        <taxon>Actinomycetes</taxon>
        <taxon>Micrococcales</taxon>
        <taxon>Brevibacteriaceae</taxon>
        <taxon>Brevibacterium</taxon>
    </lineage>
</organism>